<dbReference type="PANTHER" id="PTHR35372">
    <property type="entry name" value="ATP BINDING PROTEIN-RELATED"/>
    <property type="match status" value="1"/>
</dbReference>
<dbReference type="InterPro" id="IPR056443">
    <property type="entry name" value="AEP_C962R"/>
</dbReference>
<dbReference type="EMBL" id="MN739196">
    <property type="protein sequence ID" value="QHS93098.1"/>
    <property type="molecule type" value="Genomic_DNA"/>
</dbReference>
<evidence type="ECO:0000259" key="5">
    <source>
        <dbReference type="PROSITE" id="PS51206"/>
    </source>
</evidence>
<dbReference type="InterPro" id="IPR014819">
    <property type="entry name" value="PriCT_2"/>
</dbReference>
<protein>
    <recommendedName>
        <fullName evidence="5">SF3 helicase domain-containing protein</fullName>
    </recommendedName>
</protein>
<dbReference type="GO" id="GO:0005524">
    <property type="term" value="F:ATP binding"/>
    <property type="evidence" value="ECO:0007669"/>
    <property type="project" value="UniProtKB-KW"/>
</dbReference>
<dbReference type="InterPro" id="IPR014818">
    <property type="entry name" value="Phage/plasmid_primase_P4_C"/>
</dbReference>
<dbReference type="PROSITE" id="PS51206">
    <property type="entry name" value="SF3_HELICASE_1"/>
    <property type="match status" value="1"/>
</dbReference>
<dbReference type="AlphaFoldDB" id="A0A6C0BP01"/>
<dbReference type="Pfam" id="PF23162">
    <property type="entry name" value="AEP_C962R"/>
    <property type="match status" value="1"/>
</dbReference>
<feature type="domain" description="SF3 helicase" evidence="5">
    <location>
        <begin position="601"/>
        <end position="762"/>
    </location>
</feature>
<evidence type="ECO:0000256" key="3">
    <source>
        <dbReference type="ARBA" id="ARBA00022840"/>
    </source>
</evidence>
<keyword evidence="3" id="KW-0067">ATP-binding</keyword>
<proteinExistence type="predicted"/>
<dbReference type="Pfam" id="PF08706">
    <property type="entry name" value="D5_N"/>
    <property type="match status" value="1"/>
</dbReference>
<dbReference type="Pfam" id="PF08707">
    <property type="entry name" value="PriCT_2"/>
    <property type="match status" value="1"/>
</dbReference>
<feature type="region of interest" description="Disordered" evidence="4">
    <location>
        <begin position="952"/>
        <end position="1002"/>
    </location>
</feature>
<feature type="compositionally biased region" description="Low complexity" evidence="4">
    <location>
        <begin position="976"/>
        <end position="989"/>
    </location>
</feature>
<sequence>MTSKLESILSERRVRGSEQYTHINPSRSIRYNLSGADLASFWKEYIEVIDTNWDCDLHIAERVKEHNHIIADCTLNFVNFDMDNYTTSFALAVAGIYQDVIDECYDLREQWYSAGILLESNVPEESSAVRFSIHFPYIKVDIAEFEDIVKPKIINKLRSENVLAMLESQPTNDWDSIIKPLVDRSGPLPQFLYGSTRDGRDRKLFFHGVIPPSINRYDIESVDLTDFDLAESFKHTNHRMFIGDLPKDSFNDLVAYESTLALILSVDYWSITTDMKMSYRERQAVRRITPKGHHTPTHHSALMEDESDEDLAERFLRMLNRQVRAVHEYSRMDVGMALFNVFSGSHKGLELWRTFCDGIVDSETMELLDSSYQSFITDNNVTLKTLAWYARIDRPDDYADWHRLWTIPKMIRAAGLLDCDVAEAFYRCYWLDFVCASVANKRWYMFSDHRWKLLDRGVDVKAYMSGDFKSRFEQLRTEVSMNVQECTDPMEKGRLEAIIKGYSDLIKKLGNNRFKATLLDECQGKFHDDQFCSKLDSDPSLVGVMNAVVQTCSDRAIVRDGKPEDFVSKKAFSNWDVSLNDDHPVVKAVQKWFNQMFPDPELCHYAWKLFSSFLFGRNAEKIWPVLSGGGDNSKSMLKKGLEATLGPYVVTLPTSILSGRRTNSSGPSPELAQANGSHVAFLQEPDADDAMKGGVIKELTGGDSFFARFLNENGGSVTATFTLVLLCNKIPIIPNCDKAVKNRMRVLPFLSTWVKYGAPKTEEEQMAKRTFPMDKTFERRIPGLARGILYMLVKYYAIYKEEGLVEPKAIVDYTTKYWDENDPYHQFITRCIEAVQIEDDDGNVVPNTSVSLDIQTVVDEFTSWYKRSFTGVKCPLSSTIIHEISARMGEPTSIGWSAIRIKQAIPSMFHSTPSKSLMTKAATPMINRQLSSMAQPQPYISPIPSRSSQAYTEVKNTPTHPQLIEDQKRPTQGYKLPSPVVQSPSLPTPKYIRISPAPSHNP</sequence>
<accession>A0A6C0BP01</accession>
<evidence type="ECO:0000256" key="4">
    <source>
        <dbReference type="SAM" id="MobiDB-lite"/>
    </source>
</evidence>
<dbReference type="InterPro" id="IPR014015">
    <property type="entry name" value="Helicase_SF3_DNA-vir"/>
</dbReference>
<dbReference type="InterPro" id="IPR051620">
    <property type="entry name" value="ORF904-like_C"/>
</dbReference>
<evidence type="ECO:0000313" key="6">
    <source>
        <dbReference type="EMBL" id="QHS93098.1"/>
    </source>
</evidence>
<evidence type="ECO:0000256" key="2">
    <source>
        <dbReference type="ARBA" id="ARBA00022801"/>
    </source>
</evidence>
<name>A0A6C0BP01_9ZZZZ</name>
<dbReference type="GO" id="GO:0016817">
    <property type="term" value="F:hydrolase activity, acting on acid anhydrides"/>
    <property type="evidence" value="ECO:0007669"/>
    <property type="project" value="InterPro"/>
</dbReference>
<keyword evidence="2" id="KW-0378">Hydrolase</keyword>
<organism evidence="6">
    <name type="scientific">viral metagenome</name>
    <dbReference type="NCBI Taxonomy" id="1070528"/>
    <lineage>
        <taxon>unclassified sequences</taxon>
        <taxon>metagenomes</taxon>
        <taxon>organismal metagenomes</taxon>
    </lineage>
</organism>
<keyword evidence="1" id="KW-0547">Nucleotide-binding</keyword>
<reference evidence="6" key="1">
    <citation type="journal article" date="2020" name="Nature">
        <title>Giant virus diversity and host interactions through global metagenomics.</title>
        <authorList>
            <person name="Schulz F."/>
            <person name="Roux S."/>
            <person name="Paez-Espino D."/>
            <person name="Jungbluth S."/>
            <person name="Walsh D.A."/>
            <person name="Denef V.J."/>
            <person name="McMahon K.D."/>
            <person name="Konstantinidis K.T."/>
            <person name="Eloe-Fadrosh E.A."/>
            <person name="Kyrpides N.C."/>
            <person name="Woyke T."/>
        </authorList>
    </citation>
    <scope>NUCLEOTIDE SEQUENCE</scope>
    <source>
        <strain evidence="6">GVMAG-M-3300017651-5</strain>
    </source>
</reference>
<evidence type="ECO:0000256" key="1">
    <source>
        <dbReference type="ARBA" id="ARBA00022741"/>
    </source>
</evidence>
<dbReference type="PANTHER" id="PTHR35372:SF2">
    <property type="entry name" value="SF3 HELICASE DOMAIN-CONTAINING PROTEIN"/>
    <property type="match status" value="1"/>
</dbReference>